<evidence type="ECO:0000256" key="3">
    <source>
        <dbReference type="ARBA" id="ARBA00023316"/>
    </source>
</evidence>
<keyword evidence="8" id="KW-1185">Reference proteome</keyword>
<dbReference type="PROSITE" id="PS51724">
    <property type="entry name" value="SPOR"/>
    <property type="match status" value="1"/>
</dbReference>
<dbReference type="GO" id="GO:0008932">
    <property type="term" value="F:lytic endotransglycosylase activity"/>
    <property type="evidence" value="ECO:0007669"/>
    <property type="project" value="UniProtKB-UniRule"/>
</dbReference>
<comment type="similarity">
    <text evidence="4 5">Belongs to the RlpA family.</text>
</comment>
<dbReference type="Gene3D" id="3.30.70.1070">
    <property type="entry name" value="Sporulation related repeat"/>
    <property type="match status" value="1"/>
</dbReference>
<dbReference type="RefSeq" id="WP_201432729.1">
    <property type="nucleotide sequence ID" value="NZ_JAEQBW010000013.1"/>
</dbReference>
<evidence type="ECO:0000313" key="8">
    <source>
        <dbReference type="Proteomes" id="UP000611723"/>
    </source>
</evidence>
<dbReference type="Pfam" id="PF03330">
    <property type="entry name" value="DPBB_1"/>
    <property type="match status" value="1"/>
</dbReference>
<evidence type="ECO:0000259" key="6">
    <source>
        <dbReference type="PROSITE" id="PS51724"/>
    </source>
</evidence>
<dbReference type="EC" id="4.2.2.-" evidence="4"/>
<dbReference type="InterPro" id="IPR036680">
    <property type="entry name" value="SPOR-like_sf"/>
</dbReference>
<comment type="caution">
    <text evidence="7">The sequence shown here is derived from an EMBL/GenBank/DDBJ whole genome shotgun (WGS) entry which is preliminary data.</text>
</comment>
<reference evidence="7" key="1">
    <citation type="submission" date="2021-01" db="EMBL/GenBank/DDBJ databases">
        <title>Marivirga aurantiaca sp. nov., isolated from intertidal surface sediments.</title>
        <authorList>
            <person name="Zhang M."/>
        </authorList>
    </citation>
    <scope>NUCLEOTIDE SEQUENCE</scope>
    <source>
        <strain evidence="7">S37H4</strain>
    </source>
</reference>
<dbReference type="InterPro" id="IPR034718">
    <property type="entry name" value="RlpA"/>
</dbReference>
<evidence type="ECO:0000256" key="1">
    <source>
        <dbReference type="ARBA" id="ARBA00022729"/>
    </source>
</evidence>
<accession>A0A935CDL4</accession>
<dbReference type="SUPFAM" id="SSF110997">
    <property type="entry name" value="Sporulation related repeat"/>
    <property type="match status" value="1"/>
</dbReference>
<dbReference type="AlphaFoldDB" id="A0A935CDL4"/>
<dbReference type="GO" id="GO:0000270">
    <property type="term" value="P:peptidoglycan metabolic process"/>
    <property type="evidence" value="ECO:0007669"/>
    <property type="project" value="UniProtKB-UniRule"/>
</dbReference>
<dbReference type="Pfam" id="PF05036">
    <property type="entry name" value="SPOR"/>
    <property type="match status" value="1"/>
</dbReference>
<name>A0A935CDL4_9BACT</name>
<comment type="function">
    <text evidence="4">Lytic transglycosylase with a strong preference for naked glycan strands that lack stem peptides.</text>
</comment>
<dbReference type="Gene3D" id="2.40.40.10">
    <property type="entry name" value="RlpA-like domain"/>
    <property type="match status" value="1"/>
</dbReference>
<dbReference type="HAMAP" id="MF_02071">
    <property type="entry name" value="RlpA"/>
    <property type="match status" value="1"/>
</dbReference>
<dbReference type="CDD" id="cd22268">
    <property type="entry name" value="DPBB_RlpA-like"/>
    <property type="match status" value="1"/>
</dbReference>
<feature type="signal peptide" evidence="4">
    <location>
        <begin position="1"/>
        <end position="21"/>
    </location>
</feature>
<evidence type="ECO:0000256" key="5">
    <source>
        <dbReference type="RuleBase" id="RU003495"/>
    </source>
</evidence>
<evidence type="ECO:0000313" key="7">
    <source>
        <dbReference type="EMBL" id="MBK6267043.1"/>
    </source>
</evidence>
<dbReference type="SUPFAM" id="SSF50685">
    <property type="entry name" value="Barwin-like endoglucanases"/>
    <property type="match status" value="1"/>
</dbReference>
<dbReference type="InterPro" id="IPR007730">
    <property type="entry name" value="SPOR-like_dom"/>
</dbReference>
<dbReference type="GO" id="GO:0071555">
    <property type="term" value="P:cell wall organization"/>
    <property type="evidence" value="ECO:0007669"/>
    <property type="project" value="UniProtKB-KW"/>
</dbReference>
<dbReference type="PANTHER" id="PTHR34183:SF8">
    <property type="entry name" value="ENDOLYTIC PEPTIDOGLYCAN TRANSGLYCOSYLASE RLPA-RELATED"/>
    <property type="match status" value="1"/>
</dbReference>
<dbReference type="InterPro" id="IPR036908">
    <property type="entry name" value="RlpA-like_sf"/>
</dbReference>
<organism evidence="7 8">
    <name type="scientific">Marivirga aurantiaca</name>
    <dbReference type="NCBI Taxonomy" id="2802615"/>
    <lineage>
        <taxon>Bacteria</taxon>
        <taxon>Pseudomonadati</taxon>
        <taxon>Bacteroidota</taxon>
        <taxon>Cytophagia</taxon>
        <taxon>Cytophagales</taxon>
        <taxon>Marivirgaceae</taxon>
        <taxon>Marivirga</taxon>
    </lineage>
</organism>
<feature type="chain" id="PRO_5038194487" description="Probable endolytic peptidoglycan transglycosylase RlpA" evidence="4">
    <location>
        <begin position="22"/>
        <end position="226"/>
    </location>
</feature>
<dbReference type="NCBIfam" id="TIGR00413">
    <property type="entry name" value="rlpA"/>
    <property type="match status" value="1"/>
</dbReference>
<dbReference type="Proteomes" id="UP000611723">
    <property type="component" value="Unassembled WGS sequence"/>
</dbReference>
<proteinExistence type="inferred from homology"/>
<protein>
    <recommendedName>
        <fullName evidence="4">Probable endolytic peptidoglycan transglycosylase RlpA</fullName>
        <ecNumber evidence="4">4.2.2.-</ecNumber>
    </recommendedName>
</protein>
<keyword evidence="1 4" id="KW-0732">Signal</keyword>
<sequence length="226" mass="25256" precursor="true">MNKIILQSIILLLIVTFSAQAQKQTGIASYYADKFDGKSTASGEKYNHKKLTAAHKFLPFGTMVKVTNLANGKFVEVRINDRGPFVEGRVIDLSREAAEKLKFTSQGLTEVEIEVTDAGDGKSGSNRVLEVDHPVDIRSFFAVDVEKENPKGWGVQVGSFEGFDNMLRLAENLEKSYSTKVLVEVRDLQDKKAYAIILGQYKNRKKADNLKEKIADRFPGAFVVKY</sequence>
<dbReference type="InterPro" id="IPR012997">
    <property type="entry name" value="RplA"/>
</dbReference>
<dbReference type="EMBL" id="JAEQBW010000013">
    <property type="protein sequence ID" value="MBK6267043.1"/>
    <property type="molecule type" value="Genomic_DNA"/>
</dbReference>
<evidence type="ECO:0000256" key="4">
    <source>
        <dbReference type="HAMAP-Rule" id="MF_02071"/>
    </source>
</evidence>
<keyword evidence="2 4" id="KW-0456">Lyase</keyword>
<keyword evidence="3 4" id="KW-0961">Cell wall biogenesis/degradation</keyword>
<evidence type="ECO:0000256" key="2">
    <source>
        <dbReference type="ARBA" id="ARBA00023239"/>
    </source>
</evidence>
<dbReference type="GO" id="GO:0042834">
    <property type="term" value="F:peptidoglycan binding"/>
    <property type="evidence" value="ECO:0007669"/>
    <property type="project" value="InterPro"/>
</dbReference>
<gene>
    <name evidence="4" type="primary">rlpA</name>
    <name evidence="7" type="ORF">JKA74_18505</name>
</gene>
<feature type="domain" description="SPOR" evidence="6">
    <location>
        <begin position="147"/>
        <end position="226"/>
    </location>
</feature>
<dbReference type="InterPro" id="IPR009009">
    <property type="entry name" value="RlpA-like_DPBB"/>
</dbReference>
<dbReference type="PANTHER" id="PTHR34183">
    <property type="entry name" value="ENDOLYTIC PEPTIDOGLYCAN TRANSGLYCOSYLASE RLPA"/>
    <property type="match status" value="1"/>
</dbReference>